<dbReference type="InterPro" id="IPR013096">
    <property type="entry name" value="Cupin_2"/>
</dbReference>
<dbReference type="Gene3D" id="2.60.120.10">
    <property type="entry name" value="Jelly Rolls"/>
    <property type="match status" value="1"/>
</dbReference>
<evidence type="ECO:0000313" key="2">
    <source>
        <dbReference type="EMBL" id="KPL13945.1"/>
    </source>
</evidence>
<dbReference type="PANTHER" id="PTHR36114:SF1">
    <property type="entry name" value="16.7 KDA PROTEIN IN WHIE LOCUS"/>
    <property type="match status" value="1"/>
</dbReference>
<proteinExistence type="predicted"/>
<dbReference type="InterPro" id="IPR052044">
    <property type="entry name" value="PKS_Associated_Protein"/>
</dbReference>
<gene>
    <name evidence="2" type="ORF">AMJ74_04315</name>
</gene>
<dbReference type="Pfam" id="PF07883">
    <property type="entry name" value="Cupin_2"/>
    <property type="match status" value="1"/>
</dbReference>
<dbReference type="GO" id="GO:0016853">
    <property type="term" value="F:isomerase activity"/>
    <property type="evidence" value="ECO:0007669"/>
    <property type="project" value="UniProtKB-KW"/>
</dbReference>
<accession>A0A0S8JW76</accession>
<feature type="domain" description="Cupin type-2" evidence="1">
    <location>
        <begin position="45"/>
        <end position="107"/>
    </location>
</feature>
<dbReference type="PANTHER" id="PTHR36114">
    <property type="entry name" value="16.7 KDA PROTEIN IN WHIE LOCUS"/>
    <property type="match status" value="1"/>
</dbReference>
<dbReference type="CDD" id="cd02214">
    <property type="entry name" value="cupin_MJ1618"/>
    <property type="match status" value="1"/>
</dbReference>
<name>A0A0S8JW76_UNCW3</name>
<dbReference type="InterPro" id="IPR014710">
    <property type="entry name" value="RmlC-like_jellyroll"/>
</dbReference>
<sequence length="123" mass="13856">MLVRKLTETAPFVAGDGSMLREILHPDKHAVDLSYSLAWATVKQESRTHPHILKHGEVYHIIKGRAKMHINNEVKEVTETDTIYVPPGAIQYIENAGQTELEFLCIVDPAWQPEIESVAKGQQ</sequence>
<comment type="caution">
    <text evidence="2">The sequence shown here is derived from an EMBL/GenBank/DDBJ whole genome shotgun (WGS) entry which is preliminary data.</text>
</comment>
<dbReference type="InterPro" id="IPR011051">
    <property type="entry name" value="RmlC_Cupin_sf"/>
</dbReference>
<protein>
    <submittedName>
        <fullName evidence="2">Mannose-6-phosphate isomerase</fullName>
    </submittedName>
</protein>
<dbReference type="SUPFAM" id="SSF51182">
    <property type="entry name" value="RmlC-like cupins"/>
    <property type="match status" value="1"/>
</dbReference>
<evidence type="ECO:0000313" key="3">
    <source>
        <dbReference type="Proteomes" id="UP000050975"/>
    </source>
</evidence>
<organism evidence="2 3">
    <name type="scientific">candidate division WOR_3 bacterium SM1_77</name>
    <dbReference type="NCBI Taxonomy" id="1703778"/>
    <lineage>
        <taxon>Bacteria</taxon>
        <taxon>Bacteria division WOR-3</taxon>
    </lineage>
</organism>
<dbReference type="AlphaFoldDB" id="A0A0S8JW76"/>
<reference evidence="2 3" key="1">
    <citation type="journal article" date="2015" name="Microbiome">
        <title>Genomic resolution of linkages in carbon, nitrogen, and sulfur cycling among widespread estuary sediment bacteria.</title>
        <authorList>
            <person name="Baker B.J."/>
            <person name="Lazar C.S."/>
            <person name="Teske A.P."/>
            <person name="Dick G.J."/>
        </authorList>
    </citation>
    <scope>NUCLEOTIDE SEQUENCE [LARGE SCALE GENOMIC DNA]</scope>
    <source>
        <strain evidence="2">SM1_77</strain>
    </source>
</reference>
<dbReference type="Proteomes" id="UP000050975">
    <property type="component" value="Unassembled WGS sequence"/>
</dbReference>
<dbReference type="EMBL" id="LJVE01000075">
    <property type="protein sequence ID" value="KPL13945.1"/>
    <property type="molecule type" value="Genomic_DNA"/>
</dbReference>
<evidence type="ECO:0000259" key="1">
    <source>
        <dbReference type="Pfam" id="PF07883"/>
    </source>
</evidence>
<keyword evidence="2" id="KW-0413">Isomerase</keyword>